<dbReference type="EMBL" id="JN412589">
    <property type="protein sequence ID" value="AEL97911.1"/>
    <property type="molecule type" value="Genomic_DNA"/>
</dbReference>
<gene>
    <name evidence="1" type="primary">2</name>
    <name evidence="1" type="ORF">PATIENCE_2</name>
</gene>
<proteinExistence type="predicted"/>
<dbReference type="KEGG" id="vg:18559518"/>
<reference evidence="1 2" key="1">
    <citation type="journal article" date="2012" name="J. Virol.">
        <title>Complete Genome Sequences of 138 Mycobacteriophages.</title>
        <authorList>
            <consortium name="the Science Education Alliance Phage Hunters Advancing Genomics and Evolutionary Science Program"/>
            <consortium name="the KwaZulu-Natal Research Institute for Tuberculosis and HIV Mycobacterial Genetics Course Students"/>
            <consortium name="the Phage Hunters Integrating Research and Education Program"/>
            <person name="Hatfull G.F."/>
        </authorList>
    </citation>
    <scope>NUCLEOTIDE SEQUENCE [LARGE SCALE GENOMIC DNA]</scope>
</reference>
<sequence length="72" mass="8075">MSWKKVDGMANMGCEVFDDGTVNVGFGLIRDLSGRFGSLFGTGHNEVFFNLDLSDWREMNAEIERLAAEKEL</sequence>
<dbReference type="GeneID" id="18559518"/>
<organism evidence="1 2">
    <name type="scientific">Mycobacterium phage Patience</name>
    <dbReference type="NCBI Taxonomy" id="1074308"/>
    <lineage>
        <taxon>Viruses</taxon>
        <taxon>Duplodnaviria</taxon>
        <taxon>Heunggongvirae</taxon>
        <taxon>Uroviricota</taxon>
        <taxon>Caudoviricetes</taxon>
        <taxon>Patiencevirus</taxon>
        <taxon>Patiencevirus patience</taxon>
    </lineage>
</organism>
<accession>G1JWB3</accession>
<keyword evidence="2" id="KW-1185">Reference proteome</keyword>
<protein>
    <submittedName>
        <fullName evidence="1">Uncharacterized protein</fullName>
    </submittedName>
</protein>
<dbReference type="Proteomes" id="UP000000694">
    <property type="component" value="Segment"/>
</dbReference>
<evidence type="ECO:0000313" key="1">
    <source>
        <dbReference type="EMBL" id="AEL97911.1"/>
    </source>
</evidence>
<evidence type="ECO:0000313" key="2">
    <source>
        <dbReference type="Proteomes" id="UP000000694"/>
    </source>
</evidence>
<dbReference type="RefSeq" id="YP_009012142.1">
    <property type="nucleotide sequence ID" value="NC_023691.1"/>
</dbReference>
<name>G1JWB3_9CAUD</name>